<comment type="similarity">
    <text evidence="7">Belongs to the ATPase delta chain family.</text>
</comment>
<evidence type="ECO:0000256" key="6">
    <source>
        <dbReference type="ARBA" id="ARBA00023310"/>
    </source>
</evidence>
<dbReference type="HAMAP" id="MF_01416">
    <property type="entry name" value="ATP_synth_delta_bact"/>
    <property type="match status" value="1"/>
</dbReference>
<evidence type="ECO:0000256" key="5">
    <source>
        <dbReference type="ARBA" id="ARBA00023136"/>
    </source>
</evidence>
<dbReference type="SUPFAM" id="SSF47928">
    <property type="entry name" value="N-terminal domain of the delta subunit of the F1F0-ATP synthase"/>
    <property type="match status" value="1"/>
</dbReference>
<name>A0A271J4I5_9BACT</name>
<keyword evidence="6 7" id="KW-0066">ATP synthesis</keyword>
<keyword evidence="7" id="KW-1003">Cell membrane</keyword>
<evidence type="ECO:0000256" key="7">
    <source>
        <dbReference type="HAMAP-Rule" id="MF_01416"/>
    </source>
</evidence>
<keyword evidence="3 7" id="KW-0375">Hydrogen ion transport</keyword>
<dbReference type="InterPro" id="IPR020781">
    <property type="entry name" value="ATPase_OSCP/d_CS"/>
</dbReference>
<dbReference type="InterPro" id="IPR026015">
    <property type="entry name" value="ATP_synth_OSCP/delta_N_sf"/>
</dbReference>
<dbReference type="GO" id="GO:0005886">
    <property type="term" value="C:plasma membrane"/>
    <property type="evidence" value="ECO:0007669"/>
    <property type="project" value="UniProtKB-SubCell"/>
</dbReference>
<dbReference type="NCBIfam" id="TIGR01145">
    <property type="entry name" value="ATP_synt_delta"/>
    <property type="match status" value="1"/>
</dbReference>
<evidence type="ECO:0000256" key="3">
    <source>
        <dbReference type="ARBA" id="ARBA00022781"/>
    </source>
</evidence>
<gene>
    <name evidence="7" type="primary">atpH</name>
    <name evidence="8" type="ORF">BSZ37_18965</name>
</gene>
<dbReference type="PANTHER" id="PTHR11910">
    <property type="entry name" value="ATP SYNTHASE DELTA CHAIN"/>
    <property type="match status" value="1"/>
</dbReference>
<sequence>MDPVARRYAQALTEEAQSAGQLDAADADVALVAETLDGSRELRLALTSPVVPSPKKRAVLDRLFEGRVSDLTTRFLHLLVEKQRDGQIPDILEAYRLLRDERTGTVEATVRTARPLSAEEAERLKTALQGRSGKTVRMDLRVDPSLIGGLVVRLGDVVYDRSVRHQLDTLRGQLAQRAAVSLN</sequence>
<comment type="subcellular location">
    <subcellularLocation>
        <location evidence="7">Cell membrane</location>
        <topology evidence="7">Peripheral membrane protein</topology>
    </subcellularLocation>
    <subcellularLocation>
        <location evidence="1">Membrane</location>
    </subcellularLocation>
</comment>
<keyword evidence="2 7" id="KW-0813">Transport</keyword>
<evidence type="ECO:0000313" key="8">
    <source>
        <dbReference type="EMBL" id="PAP78353.1"/>
    </source>
</evidence>
<dbReference type="RefSeq" id="WP_095512038.1">
    <property type="nucleotide sequence ID" value="NZ_MQWD01000001.1"/>
</dbReference>
<keyword evidence="9" id="KW-1185">Reference proteome</keyword>
<dbReference type="Gene3D" id="1.10.520.20">
    <property type="entry name" value="N-terminal domain of the delta subunit of the F1F0-ATP synthase"/>
    <property type="match status" value="1"/>
</dbReference>
<reference evidence="8 9" key="1">
    <citation type="submission" date="2016-11" db="EMBL/GenBank/DDBJ databases">
        <title>Study of marine rhodopsin-containing bacteria.</title>
        <authorList>
            <person name="Yoshizawa S."/>
            <person name="Kumagai Y."/>
            <person name="Kogure K."/>
        </authorList>
    </citation>
    <scope>NUCLEOTIDE SEQUENCE [LARGE SCALE GENOMIC DNA]</scope>
    <source>
        <strain evidence="8 9">SAORIC-28</strain>
    </source>
</reference>
<comment type="function">
    <text evidence="7">This protein is part of the stalk that links CF(0) to CF(1). It either transmits conformational changes from CF(0) to CF(1) or is implicated in proton conduction.</text>
</comment>
<dbReference type="GO" id="GO:0046933">
    <property type="term" value="F:proton-transporting ATP synthase activity, rotational mechanism"/>
    <property type="evidence" value="ECO:0007669"/>
    <property type="project" value="UniProtKB-UniRule"/>
</dbReference>
<dbReference type="EMBL" id="MQWD01000001">
    <property type="protein sequence ID" value="PAP78353.1"/>
    <property type="molecule type" value="Genomic_DNA"/>
</dbReference>
<organism evidence="8 9">
    <name type="scientific">Rubrivirga marina</name>
    <dbReference type="NCBI Taxonomy" id="1196024"/>
    <lineage>
        <taxon>Bacteria</taxon>
        <taxon>Pseudomonadati</taxon>
        <taxon>Rhodothermota</taxon>
        <taxon>Rhodothermia</taxon>
        <taxon>Rhodothermales</taxon>
        <taxon>Rubricoccaceae</taxon>
        <taxon>Rubrivirga</taxon>
    </lineage>
</organism>
<evidence type="ECO:0000256" key="1">
    <source>
        <dbReference type="ARBA" id="ARBA00004370"/>
    </source>
</evidence>
<comment type="function">
    <text evidence="7">F(1)F(0) ATP synthase produces ATP from ADP in the presence of a proton or sodium gradient. F-type ATPases consist of two structural domains, F(1) containing the extramembraneous catalytic core and F(0) containing the membrane proton channel, linked together by a central stalk and a peripheral stalk. During catalysis, ATP synthesis in the catalytic domain of F(1) is coupled via a rotary mechanism of the central stalk subunits to proton translocation.</text>
</comment>
<dbReference type="Proteomes" id="UP000216339">
    <property type="component" value="Unassembled WGS sequence"/>
</dbReference>
<dbReference type="GO" id="GO:0045259">
    <property type="term" value="C:proton-transporting ATP synthase complex"/>
    <property type="evidence" value="ECO:0007669"/>
    <property type="project" value="UniProtKB-KW"/>
</dbReference>
<proteinExistence type="inferred from homology"/>
<accession>A0A271J4I5</accession>
<dbReference type="PROSITE" id="PS00389">
    <property type="entry name" value="ATPASE_DELTA"/>
    <property type="match status" value="1"/>
</dbReference>
<keyword evidence="5 7" id="KW-0472">Membrane</keyword>
<dbReference type="InterPro" id="IPR000711">
    <property type="entry name" value="ATPase_OSCP/dsu"/>
</dbReference>
<protein>
    <recommendedName>
        <fullName evidence="7">ATP synthase subunit delta</fullName>
    </recommendedName>
    <alternativeName>
        <fullName evidence="7">ATP synthase F(1) sector subunit delta</fullName>
    </alternativeName>
    <alternativeName>
        <fullName evidence="7">F-type ATPase subunit delta</fullName>
        <shortName evidence="7">F-ATPase subunit delta</shortName>
    </alternativeName>
</protein>
<evidence type="ECO:0000256" key="2">
    <source>
        <dbReference type="ARBA" id="ARBA00022448"/>
    </source>
</evidence>
<keyword evidence="4 7" id="KW-0406">Ion transport</keyword>
<dbReference type="OrthoDB" id="9802471at2"/>
<comment type="caution">
    <text evidence="8">The sequence shown here is derived from an EMBL/GenBank/DDBJ whole genome shotgun (WGS) entry which is preliminary data.</text>
</comment>
<evidence type="ECO:0000313" key="9">
    <source>
        <dbReference type="Proteomes" id="UP000216339"/>
    </source>
</evidence>
<keyword evidence="7" id="KW-0139">CF(1)</keyword>
<dbReference type="Pfam" id="PF00213">
    <property type="entry name" value="OSCP"/>
    <property type="match status" value="1"/>
</dbReference>
<dbReference type="AlphaFoldDB" id="A0A271J4I5"/>
<evidence type="ECO:0000256" key="4">
    <source>
        <dbReference type="ARBA" id="ARBA00023065"/>
    </source>
</evidence>
<dbReference type="PRINTS" id="PR00125">
    <property type="entry name" value="ATPASEDELTA"/>
</dbReference>